<dbReference type="GO" id="GO:0008725">
    <property type="term" value="F:DNA-3-methyladenine glycosylase activity"/>
    <property type="evidence" value="ECO:0007669"/>
    <property type="project" value="UniProtKB-EC"/>
</dbReference>
<dbReference type="InterPro" id="IPR011257">
    <property type="entry name" value="DNA_glycosylase"/>
</dbReference>
<dbReference type="KEGG" id="cted:CTEST_03840"/>
<reference evidence="2 3" key="1">
    <citation type="journal article" date="2015" name="Genome Announc.">
        <title>Complete Genome Sequence of the Type Strain Corynebacterium testudinoris DSM 44614, Recovered from Necrotic Lesions in the Mouth of a Tortoise.</title>
        <authorList>
            <person name="Ruckert C."/>
            <person name="Kriete M."/>
            <person name="Jaenicke S."/>
            <person name="Winkler A."/>
            <person name="Tauch A."/>
        </authorList>
    </citation>
    <scope>NUCLEOTIDE SEQUENCE [LARGE SCALE GENOMIC DNA]</scope>
    <source>
        <strain evidence="2 3">DSM 44614</strain>
    </source>
</reference>
<name>A0A0G3HAQ6_9CORY</name>
<reference evidence="3" key="2">
    <citation type="submission" date="2015-05" db="EMBL/GenBank/DDBJ databases">
        <title>Complete genome sequence of Corynebacterium testudinoris DSM 44614, recovered from necrotic lesions in the mouth of a tortoise.</title>
        <authorList>
            <person name="Ruckert C."/>
            <person name="Albersmeier A."/>
            <person name="Winkler A."/>
            <person name="Tauch A."/>
        </authorList>
    </citation>
    <scope>NUCLEOTIDE SEQUENCE [LARGE SCALE GENOMIC DNA]</scope>
    <source>
        <strain evidence="3">DSM 44614</strain>
    </source>
</reference>
<evidence type="ECO:0000313" key="2">
    <source>
        <dbReference type="EMBL" id="AKK08217.1"/>
    </source>
</evidence>
<dbReference type="OrthoDB" id="9807664at2"/>
<dbReference type="InterPro" id="IPR052891">
    <property type="entry name" value="DNA-3mA_glycosylase"/>
</dbReference>
<keyword evidence="2" id="KW-0378">Hydrolase</keyword>
<dbReference type="Proteomes" id="UP000035540">
    <property type="component" value="Chromosome"/>
</dbReference>
<dbReference type="Pfam" id="PF03352">
    <property type="entry name" value="Adenine_glyco"/>
    <property type="match status" value="1"/>
</dbReference>
<sequence length="200" mass="22292">MTDSPDLIIGADGLARPRWAASSDLLRTYYDTEWGMPVRTEQGVFERLCLEGFQAGLSWELILRRRENFRAAFRGFDVDAVAELSSADVDRLMEDAGIIRNRRKIEATIRNAQATIRLREKDGLAEFVWSYQPTQTPAPRTAAEVPSHSPESAALAKALKKEGFSFVGPTTIFALMEAIGVVDTHLVGSWRRGSSGVWDF</sequence>
<organism evidence="2 3">
    <name type="scientific">Corynebacterium testudinoris</name>
    <dbReference type="NCBI Taxonomy" id="136857"/>
    <lineage>
        <taxon>Bacteria</taxon>
        <taxon>Bacillati</taxon>
        <taxon>Actinomycetota</taxon>
        <taxon>Actinomycetes</taxon>
        <taxon>Mycobacteriales</taxon>
        <taxon>Corynebacteriaceae</taxon>
        <taxon>Corynebacterium</taxon>
    </lineage>
</organism>
<evidence type="ECO:0000313" key="3">
    <source>
        <dbReference type="Proteomes" id="UP000035540"/>
    </source>
</evidence>
<dbReference type="EMBL" id="CP011545">
    <property type="protein sequence ID" value="AKK08217.1"/>
    <property type="molecule type" value="Genomic_DNA"/>
</dbReference>
<dbReference type="GO" id="GO:0046872">
    <property type="term" value="F:metal ion binding"/>
    <property type="evidence" value="ECO:0007669"/>
    <property type="project" value="UniProtKB-KW"/>
</dbReference>
<dbReference type="PATRIC" id="fig|136857.5.peg.759"/>
<gene>
    <name evidence="2" type="ORF">CTEST_03840</name>
</gene>
<dbReference type="SUPFAM" id="SSF48150">
    <property type="entry name" value="DNA-glycosylase"/>
    <property type="match status" value="1"/>
</dbReference>
<evidence type="ECO:0000256" key="1">
    <source>
        <dbReference type="PIRSR" id="PIRSR605019-1"/>
    </source>
</evidence>
<protein>
    <submittedName>
        <fullName evidence="2">DNA-3-methyladenine glycosylase I</fullName>
        <ecNumber evidence="2">3.2.2.20</ecNumber>
    </submittedName>
</protein>
<dbReference type="Gene3D" id="1.10.340.30">
    <property type="entry name" value="Hypothetical protein, domain 2"/>
    <property type="match status" value="1"/>
</dbReference>
<dbReference type="EC" id="3.2.2.20" evidence="2"/>
<dbReference type="STRING" id="136857.CTEST_03840"/>
<accession>A0A0G3HAQ6</accession>
<feature type="binding site" evidence="1">
    <location>
        <position position="185"/>
    </location>
    <ligand>
        <name>Zn(2+)</name>
        <dbReference type="ChEBI" id="CHEBI:29105"/>
    </ligand>
</feature>
<proteinExistence type="predicted"/>
<keyword evidence="1" id="KW-0862">Zinc</keyword>
<dbReference type="PANTHER" id="PTHR30037">
    <property type="entry name" value="DNA-3-METHYLADENINE GLYCOSYLASE 1"/>
    <property type="match status" value="1"/>
</dbReference>
<dbReference type="InterPro" id="IPR005019">
    <property type="entry name" value="Adenine_glyco"/>
</dbReference>
<dbReference type="PANTHER" id="PTHR30037:SF4">
    <property type="entry name" value="DNA-3-METHYLADENINE GLYCOSYLASE I"/>
    <property type="match status" value="1"/>
</dbReference>
<dbReference type="GO" id="GO:0006284">
    <property type="term" value="P:base-excision repair"/>
    <property type="evidence" value="ECO:0007669"/>
    <property type="project" value="InterPro"/>
</dbReference>
<dbReference type="AlphaFoldDB" id="A0A0G3HAQ6"/>
<keyword evidence="3" id="KW-1185">Reference proteome</keyword>
<keyword evidence="1" id="KW-0479">Metal-binding</keyword>
<keyword evidence="2" id="KW-0326">Glycosidase</keyword>
<dbReference type="RefSeq" id="WP_047252610.1">
    <property type="nucleotide sequence ID" value="NZ_CP011545.1"/>
</dbReference>